<proteinExistence type="inferred from homology"/>
<dbReference type="Proteomes" id="UP000241890">
    <property type="component" value="Unassembled WGS sequence"/>
</dbReference>
<dbReference type="PANTHER" id="PTHR13049:SF2">
    <property type="entry name" value="COILED-COIL DOMAIN-CONTAINING PROTEIN 25"/>
    <property type="match status" value="1"/>
</dbReference>
<reference evidence="4 5" key="1">
    <citation type="submission" date="2017-12" db="EMBL/GenBank/DDBJ databases">
        <title>Sequencing, de novo assembly and annotation of complete genome of a new Thraustochytrid species, strain FCC1311.</title>
        <authorList>
            <person name="Sedici K."/>
            <person name="Godart F."/>
            <person name="Aiese Cigliano R."/>
            <person name="Sanseverino W."/>
            <person name="Barakat M."/>
            <person name="Ortet P."/>
            <person name="Marechal E."/>
            <person name="Cagnac O."/>
            <person name="Amato A."/>
        </authorList>
    </citation>
    <scope>NUCLEOTIDE SEQUENCE [LARGE SCALE GENOMIC DNA]</scope>
</reference>
<dbReference type="InterPro" id="IPR008532">
    <property type="entry name" value="NFACT_RNA-bd"/>
</dbReference>
<feature type="region of interest" description="Disordered" evidence="2">
    <location>
        <begin position="165"/>
        <end position="185"/>
    </location>
</feature>
<dbReference type="PANTHER" id="PTHR13049">
    <property type="entry name" value="DUF814-RELATED"/>
    <property type="match status" value="1"/>
</dbReference>
<gene>
    <name evidence="4" type="ORF">FCC1311_061162</name>
</gene>
<organism evidence="4 5">
    <name type="scientific">Hondaea fermentalgiana</name>
    <dbReference type="NCBI Taxonomy" id="2315210"/>
    <lineage>
        <taxon>Eukaryota</taxon>
        <taxon>Sar</taxon>
        <taxon>Stramenopiles</taxon>
        <taxon>Bigyra</taxon>
        <taxon>Labyrinthulomycetes</taxon>
        <taxon>Thraustochytrida</taxon>
        <taxon>Thraustochytriidae</taxon>
        <taxon>Hondaea</taxon>
    </lineage>
</organism>
<dbReference type="Pfam" id="PF05670">
    <property type="entry name" value="NFACT-R_1"/>
    <property type="match status" value="1"/>
</dbReference>
<evidence type="ECO:0000256" key="1">
    <source>
        <dbReference type="ARBA" id="ARBA00008998"/>
    </source>
</evidence>
<evidence type="ECO:0000313" key="5">
    <source>
        <dbReference type="Proteomes" id="UP000241890"/>
    </source>
</evidence>
<feature type="domain" description="NFACT RNA-binding" evidence="3">
    <location>
        <begin position="1"/>
        <end position="117"/>
    </location>
</feature>
<feature type="compositionally biased region" description="Basic and acidic residues" evidence="2">
    <location>
        <begin position="167"/>
        <end position="185"/>
    </location>
</feature>
<dbReference type="EMBL" id="BEYU01000067">
    <property type="protein sequence ID" value="GBG29896.1"/>
    <property type="molecule type" value="Genomic_DNA"/>
</dbReference>
<feature type="region of interest" description="Disordered" evidence="2">
    <location>
        <begin position="202"/>
        <end position="222"/>
    </location>
</feature>
<feature type="compositionally biased region" description="Polar residues" evidence="2">
    <location>
        <begin position="202"/>
        <end position="211"/>
    </location>
</feature>
<keyword evidence="5" id="KW-1185">Reference proteome</keyword>
<dbReference type="AlphaFoldDB" id="A0A2R5GG64"/>
<evidence type="ECO:0000259" key="3">
    <source>
        <dbReference type="Pfam" id="PF05670"/>
    </source>
</evidence>
<accession>A0A2R5GG64</accession>
<comment type="similarity">
    <text evidence="1">Belongs to the CCDC25 family.</text>
</comment>
<sequence>MVFYFEARGGLMLYMGKDKFENEHLIKHGWPEDVWFHVDNLSSAHVYLRLPIGPLRKKFRETGNLDHIAEAVEDCVALVKANSIEGCKKTTVDVVYTEWENLKKTGDMADGQVGFHDSKKVIKVKDVPKHREIVNRLNKTKKEEHPDLAAQRAERDARVAKLRRERAKAQAKKDAQEKARMQAEKEARDYKHLFNEDDMMTNENLGATEDTSAAVDFEEGFM</sequence>
<dbReference type="InterPro" id="IPR039730">
    <property type="entry name" value="Jlp2/Ccd25"/>
</dbReference>
<name>A0A2R5GG64_9STRA</name>
<dbReference type="OrthoDB" id="200398at2759"/>
<protein>
    <submittedName>
        <fullName evidence="4">Coiled-coil domain-containing protein 25</fullName>
    </submittedName>
</protein>
<evidence type="ECO:0000256" key="2">
    <source>
        <dbReference type="SAM" id="MobiDB-lite"/>
    </source>
</evidence>
<evidence type="ECO:0000313" key="4">
    <source>
        <dbReference type="EMBL" id="GBG29896.1"/>
    </source>
</evidence>
<dbReference type="InParanoid" id="A0A2R5GG64"/>
<comment type="caution">
    <text evidence="4">The sequence shown here is derived from an EMBL/GenBank/DDBJ whole genome shotgun (WGS) entry which is preliminary data.</text>
</comment>